<dbReference type="InterPro" id="IPR001179">
    <property type="entry name" value="PPIase_FKBP_dom"/>
</dbReference>
<proteinExistence type="inferred from homology"/>
<feature type="domain" description="PPIase FKBP-type" evidence="11">
    <location>
        <begin position="159"/>
        <end position="236"/>
    </location>
</feature>
<dbReference type="Pfam" id="PF05698">
    <property type="entry name" value="Trigger_C"/>
    <property type="match status" value="1"/>
</dbReference>
<evidence type="ECO:0000256" key="4">
    <source>
        <dbReference type="ARBA" id="ARBA00016902"/>
    </source>
</evidence>
<name>A0A2D6YG27_9DELT</name>
<evidence type="ECO:0000256" key="2">
    <source>
        <dbReference type="ARBA" id="ARBA00005464"/>
    </source>
</evidence>
<dbReference type="NCBIfam" id="TIGR00115">
    <property type="entry name" value="tig"/>
    <property type="match status" value="1"/>
</dbReference>
<feature type="region of interest" description="Disordered" evidence="10">
    <location>
        <begin position="413"/>
        <end position="434"/>
    </location>
</feature>
<evidence type="ECO:0000256" key="1">
    <source>
        <dbReference type="ARBA" id="ARBA00000971"/>
    </source>
</evidence>
<dbReference type="GO" id="GO:0005737">
    <property type="term" value="C:cytoplasm"/>
    <property type="evidence" value="ECO:0007669"/>
    <property type="project" value="UniProtKB-SubCell"/>
</dbReference>
<dbReference type="SUPFAM" id="SSF102735">
    <property type="entry name" value="Trigger factor ribosome-binding domain"/>
    <property type="match status" value="1"/>
</dbReference>
<dbReference type="PIRSF" id="PIRSF003095">
    <property type="entry name" value="Trigger_factor"/>
    <property type="match status" value="1"/>
</dbReference>
<keyword evidence="7 9" id="KW-0413">Isomerase</keyword>
<organism evidence="14 15">
    <name type="scientific">SAR324 cluster bacterium</name>
    <dbReference type="NCBI Taxonomy" id="2024889"/>
    <lineage>
        <taxon>Bacteria</taxon>
        <taxon>Deltaproteobacteria</taxon>
        <taxon>SAR324 cluster</taxon>
    </lineage>
</organism>
<evidence type="ECO:0000256" key="9">
    <source>
        <dbReference type="HAMAP-Rule" id="MF_00303"/>
    </source>
</evidence>
<comment type="domain">
    <text evidence="9">Consists of 3 domains; the N-terminus binds the ribosome, the middle domain has PPIase activity, while the C-terminus has intrinsic chaperone activity on its own.</text>
</comment>
<comment type="catalytic activity">
    <reaction evidence="1 9">
        <text>[protein]-peptidylproline (omega=180) = [protein]-peptidylproline (omega=0)</text>
        <dbReference type="Rhea" id="RHEA:16237"/>
        <dbReference type="Rhea" id="RHEA-COMP:10747"/>
        <dbReference type="Rhea" id="RHEA-COMP:10748"/>
        <dbReference type="ChEBI" id="CHEBI:83833"/>
        <dbReference type="ChEBI" id="CHEBI:83834"/>
        <dbReference type="EC" id="5.2.1.8"/>
    </reaction>
</comment>
<comment type="function">
    <text evidence="9">Involved in protein export. Acts as a chaperone by maintaining the newly synthesized protein in an open conformation. Functions as a peptidyl-prolyl cis-trans isomerase.</text>
</comment>
<comment type="similarity">
    <text evidence="2 9">Belongs to the FKBP-type PPIase family. Tig subfamily.</text>
</comment>
<dbReference type="InterPro" id="IPR046357">
    <property type="entry name" value="PPIase_dom_sf"/>
</dbReference>
<keyword evidence="5 9" id="KW-0697">Rotamase</keyword>
<dbReference type="InterPro" id="IPR037041">
    <property type="entry name" value="Trigger_fac_C_sf"/>
</dbReference>
<evidence type="ECO:0000259" key="11">
    <source>
        <dbReference type="Pfam" id="PF00254"/>
    </source>
</evidence>
<dbReference type="HAMAP" id="MF_00303">
    <property type="entry name" value="Trigger_factor_Tig"/>
    <property type="match status" value="1"/>
</dbReference>
<protein>
    <recommendedName>
        <fullName evidence="4 9">Trigger factor</fullName>
        <shortName evidence="9">TF</shortName>
        <ecNumber evidence="3 9">5.2.1.8</ecNumber>
    </recommendedName>
    <alternativeName>
        <fullName evidence="8 9">PPIase</fullName>
    </alternativeName>
</protein>
<dbReference type="Gene3D" id="3.30.70.1050">
    <property type="entry name" value="Trigger factor ribosome-binding domain"/>
    <property type="match status" value="1"/>
</dbReference>
<evidence type="ECO:0000259" key="12">
    <source>
        <dbReference type="Pfam" id="PF05697"/>
    </source>
</evidence>
<reference evidence="15" key="1">
    <citation type="submission" date="2017-09" db="EMBL/GenBank/DDBJ databases">
        <title>The Reconstruction of 2,631 Draft Metagenome-Assembled Genomes from the Global Oceans.</title>
        <authorList>
            <person name="Tully B.J."/>
            <person name="Graham E.D."/>
            <person name="Heidelberg J.F."/>
        </authorList>
    </citation>
    <scope>NUCLEOTIDE SEQUENCE [LARGE SCALE GENOMIC DNA]</scope>
</reference>
<comment type="subcellular location">
    <subcellularLocation>
        <location evidence="9">Cytoplasm</location>
    </subcellularLocation>
    <text evidence="9">About half TF is bound to the ribosome near the polypeptide exit tunnel while the other half is free in the cytoplasm.</text>
</comment>
<dbReference type="SUPFAM" id="SSF109998">
    <property type="entry name" value="Triger factor/SurA peptide-binding domain-like"/>
    <property type="match status" value="1"/>
</dbReference>
<dbReference type="InterPro" id="IPR005215">
    <property type="entry name" value="Trig_fac"/>
</dbReference>
<evidence type="ECO:0000256" key="10">
    <source>
        <dbReference type="SAM" id="MobiDB-lite"/>
    </source>
</evidence>
<feature type="compositionally biased region" description="Basic and acidic residues" evidence="10">
    <location>
        <begin position="420"/>
        <end position="434"/>
    </location>
</feature>
<dbReference type="InterPro" id="IPR036611">
    <property type="entry name" value="Trigger_fac_ribosome-bd_sf"/>
</dbReference>
<keyword evidence="9" id="KW-0132">Cell division</keyword>
<evidence type="ECO:0000259" key="13">
    <source>
        <dbReference type="Pfam" id="PF05698"/>
    </source>
</evidence>
<gene>
    <name evidence="9 14" type="primary">tig</name>
    <name evidence="14" type="ORF">CMN54_01520</name>
</gene>
<accession>A0A2D6YG27</accession>
<dbReference type="InterPro" id="IPR008880">
    <property type="entry name" value="Trigger_fac_C"/>
</dbReference>
<dbReference type="SUPFAM" id="SSF54534">
    <property type="entry name" value="FKBP-like"/>
    <property type="match status" value="1"/>
</dbReference>
<keyword evidence="9" id="KW-0131">Cell cycle</keyword>
<evidence type="ECO:0000313" key="15">
    <source>
        <dbReference type="Proteomes" id="UP000226525"/>
    </source>
</evidence>
<dbReference type="GO" id="GO:0015031">
    <property type="term" value="P:protein transport"/>
    <property type="evidence" value="ECO:0007669"/>
    <property type="project" value="UniProtKB-UniRule"/>
</dbReference>
<dbReference type="InterPro" id="IPR008881">
    <property type="entry name" value="Trigger_fac_ribosome-bd_bac"/>
</dbReference>
<dbReference type="Pfam" id="PF05697">
    <property type="entry name" value="Trigger_N"/>
    <property type="match status" value="1"/>
</dbReference>
<feature type="domain" description="Trigger factor ribosome-binding bacterial" evidence="12">
    <location>
        <begin position="1"/>
        <end position="144"/>
    </location>
</feature>
<dbReference type="Pfam" id="PF00254">
    <property type="entry name" value="FKBP_C"/>
    <property type="match status" value="1"/>
</dbReference>
<evidence type="ECO:0000256" key="5">
    <source>
        <dbReference type="ARBA" id="ARBA00023110"/>
    </source>
</evidence>
<evidence type="ECO:0000313" key="14">
    <source>
        <dbReference type="EMBL" id="MAH62131.1"/>
    </source>
</evidence>
<dbReference type="Gene3D" id="3.10.50.40">
    <property type="match status" value="1"/>
</dbReference>
<dbReference type="GO" id="GO:0006457">
    <property type="term" value="P:protein folding"/>
    <property type="evidence" value="ECO:0007669"/>
    <property type="project" value="UniProtKB-UniRule"/>
</dbReference>
<dbReference type="GO" id="GO:0003755">
    <property type="term" value="F:peptidyl-prolyl cis-trans isomerase activity"/>
    <property type="evidence" value="ECO:0007669"/>
    <property type="project" value="UniProtKB-UniRule"/>
</dbReference>
<dbReference type="Proteomes" id="UP000226525">
    <property type="component" value="Unassembled WGS sequence"/>
</dbReference>
<comment type="caution">
    <text evidence="14">The sequence shown here is derived from an EMBL/GenBank/DDBJ whole genome shotgun (WGS) entry which is preliminary data.</text>
</comment>
<evidence type="ECO:0000256" key="7">
    <source>
        <dbReference type="ARBA" id="ARBA00023235"/>
    </source>
</evidence>
<dbReference type="InterPro" id="IPR027304">
    <property type="entry name" value="Trigger_fact/SurA_dom_sf"/>
</dbReference>
<dbReference type="Gene3D" id="1.10.3120.10">
    <property type="entry name" value="Trigger factor, C-terminal domain"/>
    <property type="match status" value="1"/>
</dbReference>
<dbReference type="AlphaFoldDB" id="A0A2D6YG27"/>
<evidence type="ECO:0000256" key="6">
    <source>
        <dbReference type="ARBA" id="ARBA00023186"/>
    </source>
</evidence>
<feature type="domain" description="Trigger factor C-terminal" evidence="13">
    <location>
        <begin position="262"/>
        <end position="407"/>
    </location>
</feature>
<evidence type="ECO:0000256" key="8">
    <source>
        <dbReference type="ARBA" id="ARBA00029986"/>
    </source>
</evidence>
<sequence length="434" mass="50131">MKVQVQDLGKLRREMQIEIPFDEIRGEYQQVKDQLRNTRLRGFRPGKFPKGWMKSRFRSSMAYEIRERLFPQFYSKALQSENLIPAVPPTSLNIDFDEKKPLSFKVELEIAPTLPEIDYDKLALEEQELDEVTDQDINDMLQQLRRARSVREPKEAGVVEKGNLLTFDARGTLDGEPLPEEQQIEKSEFEVGGEFFTEFSEAVLGMAVEETKTVTLEMGSTFNDELQGKSAEFEIAIHSVELLTLPELDEEFFKSYGHDTEEDLRKAVREMQSENKKNNRMTDYREQLLPQLVKQIEDIDLPESSITEREKAIKEEKNEAGEELTAEQISQKLEAHRDRLRRDFLVDHIFRSAAIKLDEATLANRFSNAAGMMGLSAQDFYKHRYGRVLMNSMVTELRGEQALNHIIDKLVGPELSSEASENREEKQEIAAEQD</sequence>
<dbReference type="EMBL" id="NZEX01000014">
    <property type="protein sequence ID" value="MAH62131.1"/>
    <property type="molecule type" value="Genomic_DNA"/>
</dbReference>
<dbReference type="EC" id="5.2.1.8" evidence="3 9"/>
<dbReference type="GO" id="GO:0051301">
    <property type="term" value="P:cell division"/>
    <property type="evidence" value="ECO:0007669"/>
    <property type="project" value="UniProtKB-KW"/>
</dbReference>
<evidence type="ECO:0000256" key="3">
    <source>
        <dbReference type="ARBA" id="ARBA00013194"/>
    </source>
</evidence>
<keyword evidence="6 9" id="KW-0143">Chaperone</keyword>
<keyword evidence="9" id="KW-0963">Cytoplasm</keyword>